<accession>A0ABR4NHD2</accession>
<dbReference type="SUPFAM" id="SSF56112">
    <property type="entry name" value="Protein kinase-like (PK-like)"/>
    <property type="match status" value="1"/>
</dbReference>
<name>A0ABR4NHD2_9FUNG</name>
<organism evidence="2 3">
    <name type="scientific">Polyrhizophydium stewartii</name>
    <dbReference type="NCBI Taxonomy" id="2732419"/>
    <lineage>
        <taxon>Eukaryota</taxon>
        <taxon>Fungi</taxon>
        <taxon>Fungi incertae sedis</taxon>
        <taxon>Chytridiomycota</taxon>
        <taxon>Chytridiomycota incertae sedis</taxon>
        <taxon>Chytridiomycetes</taxon>
        <taxon>Rhizophydiales</taxon>
        <taxon>Rhizophydiales incertae sedis</taxon>
        <taxon>Polyrhizophydium</taxon>
    </lineage>
</organism>
<evidence type="ECO:0000313" key="3">
    <source>
        <dbReference type="Proteomes" id="UP001527925"/>
    </source>
</evidence>
<dbReference type="Proteomes" id="UP001527925">
    <property type="component" value="Unassembled WGS sequence"/>
</dbReference>
<protein>
    <recommendedName>
        <fullName evidence="4">Protein kinase domain-containing protein</fullName>
    </recommendedName>
</protein>
<sequence length="959" mass="103545">MNPPTQTQVAIPLLNTNPAVHDRFAEQVVGTLKDDSNLIDGIGISDCDLASIISTLSAIEARLAELGDSANTDKLKKAHKALVDQRGAAMQSAEDKRRTAVLFLELQWASISAILMIMHDNLRSLTREEMAQIGRERDVKHPEQPARLFVPPPVGTPAESEFAFAMARNPLKLEEDPEPRIFSKNTDVRNFQLAYDSCGANSFTVWLWTVNAPHQLMQVTLPSQVTIDMLRMAVGEAINIKFTRLHILPGGDSHRFAFDPTKTAMSFIASHPPSMQHPWYVWNQDEDINVPTFLMESTPRVQYIGPTASSSSAGTASSTTGAEQPGGAASSTTGAEQPGGPQTSRLNKRTSDSNQGSDPSRRKSDHGKSIKGSKGGGSITKSPESVPLMNVVDVSVASHVEFALQALTDSESYLHESFLMSRQQDATIELRNLFVDHEYKVERESDLDGWIIKVVKQLYRLTPGEKTFFKREVQSWIADGLLNIKHSGGRVTNTVIELKRGPGESLDKAAEWIIKHWGHFMYMLLNQANKYSLSLGARFILVSNGMSTRLIELIHEVGSALAQLVHPPVRTGDCWSKPNETSVRSVLAGVIYELDKMHSNKPPPAPFNMIGQLPPASDQGGSSGESGAPPGPDAQHQQGGGGAGAGVSGDGGFAGDGMSGGGGTGAAGSSSVRKADAWKTAAVMNDSGVDVEDLTASSTEQPIRQQLLQLRHNVLPAFLVECPDEHEAMMQEARKQHHKSIWASHQIGDAFIAIGLPLGEGKLGNVFAAVYCGTPAAIKVVVIEHASKFFAENNNYDKLASLQGGSIAKRHFAGIRDDGKFVLIVERGEALAPLIKPAADNESHSVGGNNVDDDQSIGGVGGDISIAAAACSEDKPLVGPTDGRLSDLKLAIAALQQIHEHKAVHGDAHLGNVAFVVTESKRRAFWFDLERTWFPDSAELKDLQTNEIEDFQDPTTDSL</sequence>
<evidence type="ECO:0008006" key="4">
    <source>
        <dbReference type="Google" id="ProtNLM"/>
    </source>
</evidence>
<feature type="region of interest" description="Disordered" evidence="1">
    <location>
        <begin position="305"/>
        <end position="384"/>
    </location>
</feature>
<feature type="compositionally biased region" description="Gly residues" evidence="1">
    <location>
        <begin position="638"/>
        <end position="666"/>
    </location>
</feature>
<feature type="compositionally biased region" description="Low complexity" evidence="1">
    <location>
        <begin position="307"/>
        <end position="322"/>
    </location>
</feature>
<dbReference type="InterPro" id="IPR011009">
    <property type="entry name" value="Kinase-like_dom_sf"/>
</dbReference>
<proteinExistence type="predicted"/>
<evidence type="ECO:0000256" key="1">
    <source>
        <dbReference type="SAM" id="MobiDB-lite"/>
    </source>
</evidence>
<keyword evidence="3" id="KW-1185">Reference proteome</keyword>
<feature type="compositionally biased region" description="Low complexity" evidence="1">
    <location>
        <begin position="625"/>
        <end position="637"/>
    </location>
</feature>
<comment type="caution">
    <text evidence="2">The sequence shown here is derived from an EMBL/GenBank/DDBJ whole genome shotgun (WGS) entry which is preliminary data.</text>
</comment>
<feature type="compositionally biased region" description="Polar residues" evidence="1">
    <location>
        <begin position="329"/>
        <end position="345"/>
    </location>
</feature>
<dbReference type="EMBL" id="JADGIZ020000004">
    <property type="protein sequence ID" value="KAL2918943.1"/>
    <property type="molecule type" value="Genomic_DNA"/>
</dbReference>
<evidence type="ECO:0000313" key="2">
    <source>
        <dbReference type="EMBL" id="KAL2918943.1"/>
    </source>
</evidence>
<feature type="region of interest" description="Disordered" evidence="1">
    <location>
        <begin position="602"/>
        <end position="670"/>
    </location>
</feature>
<feature type="compositionally biased region" description="Basic and acidic residues" evidence="1">
    <location>
        <begin position="359"/>
        <end position="368"/>
    </location>
</feature>
<reference evidence="2 3" key="1">
    <citation type="submission" date="2023-09" db="EMBL/GenBank/DDBJ databases">
        <title>Pangenome analysis of Batrachochytrium dendrobatidis and related Chytrids.</title>
        <authorList>
            <person name="Yacoub M.N."/>
            <person name="Stajich J.E."/>
            <person name="James T.Y."/>
        </authorList>
    </citation>
    <scope>NUCLEOTIDE SEQUENCE [LARGE SCALE GENOMIC DNA]</scope>
    <source>
        <strain evidence="2 3">JEL0888</strain>
    </source>
</reference>
<gene>
    <name evidence="2" type="ORF">HK105_201211</name>
</gene>